<name>A0A9P4IUX0_9PEZI</name>
<proteinExistence type="predicted"/>
<comment type="caution">
    <text evidence="2">The sequence shown here is derived from an EMBL/GenBank/DDBJ whole genome shotgun (WGS) entry which is preliminary data.</text>
</comment>
<dbReference type="OrthoDB" id="3886018at2759"/>
<gene>
    <name evidence="2" type="ORF">K461DRAFT_269867</name>
</gene>
<dbReference type="EMBL" id="ML996089">
    <property type="protein sequence ID" value="KAF2150412.1"/>
    <property type="molecule type" value="Genomic_DNA"/>
</dbReference>
<keyword evidence="3" id="KW-1185">Reference proteome</keyword>
<accession>A0A9P4IUX0</accession>
<reference evidence="2" key="1">
    <citation type="journal article" date="2020" name="Stud. Mycol.">
        <title>101 Dothideomycetes genomes: a test case for predicting lifestyles and emergence of pathogens.</title>
        <authorList>
            <person name="Haridas S."/>
            <person name="Albert R."/>
            <person name="Binder M."/>
            <person name="Bloem J."/>
            <person name="Labutti K."/>
            <person name="Salamov A."/>
            <person name="Andreopoulos B."/>
            <person name="Baker S."/>
            <person name="Barry K."/>
            <person name="Bills G."/>
            <person name="Bluhm B."/>
            <person name="Cannon C."/>
            <person name="Castanera R."/>
            <person name="Culley D."/>
            <person name="Daum C."/>
            <person name="Ezra D."/>
            <person name="Gonzalez J."/>
            <person name="Henrissat B."/>
            <person name="Kuo A."/>
            <person name="Liang C."/>
            <person name="Lipzen A."/>
            <person name="Lutzoni F."/>
            <person name="Magnuson J."/>
            <person name="Mondo S."/>
            <person name="Nolan M."/>
            <person name="Ohm R."/>
            <person name="Pangilinan J."/>
            <person name="Park H.-J."/>
            <person name="Ramirez L."/>
            <person name="Alfaro M."/>
            <person name="Sun H."/>
            <person name="Tritt A."/>
            <person name="Yoshinaga Y."/>
            <person name="Zwiers L.-H."/>
            <person name="Turgeon B."/>
            <person name="Goodwin S."/>
            <person name="Spatafora J."/>
            <person name="Crous P."/>
            <person name="Grigoriev I."/>
        </authorList>
    </citation>
    <scope>NUCLEOTIDE SEQUENCE</scope>
    <source>
        <strain evidence="2">CBS 260.36</strain>
    </source>
</reference>
<evidence type="ECO:0000313" key="3">
    <source>
        <dbReference type="Proteomes" id="UP000799439"/>
    </source>
</evidence>
<keyword evidence="1" id="KW-0732">Signal</keyword>
<evidence type="ECO:0000313" key="2">
    <source>
        <dbReference type="EMBL" id="KAF2150412.1"/>
    </source>
</evidence>
<dbReference type="AlphaFoldDB" id="A0A9P4IUX0"/>
<evidence type="ECO:0000256" key="1">
    <source>
        <dbReference type="SAM" id="SignalP"/>
    </source>
</evidence>
<organism evidence="2 3">
    <name type="scientific">Myriangium duriaei CBS 260.36</name>
    <dbReference type="NCBI Taxonomy" id="1168546"/>
    <lineage>
        <taxon>Eukaryota</taxon>
        <taxon>Fungi</taxon>
        <taxon>Dikarya</taxon>
        <taxon>Ascomycota</taxon>
        <taxon>Pezizomycotina</taxon>
        <taxon>Dothideomycetes</taxon>
        <taxon>Dothideomycetidae</taxon>
        <taxon>Myriangiales</taxon>
        <taxon>Myriangiaceae</taxon>
        <taxon>Myriangium</taxon>
    </lineage>
</organism>
<protein>
    <submittedName>
        <fullName evidence="2">Uncharacterized protein</fullName>
    </submittedName>
</protein>
<feature type="chain" id="PRO_5040160436" evidence="1">
    <location>
        <begin position="23"/>
        <end position="354"/>
    </location>
</feature>
<feature type="signal peptide" evidence="1">
    <location>
        <begin position="1"/>
        <end position="22"/>
    </location>
</feature>
<sequence length="354" mass="39040">MKSPATRPAACLILLLWTLAHAWVLPFREHADHPDLSKYPLLFSRADECAPIPATWDPETPRCIKLCSPSTCGASSSPSKRDDYIAQVSDGARNSSFSLEKRMQDYITQGYLPAYLGQNLHGGPYASIYGAPLGREGSPLPLITGGTGTWHAPYDGAPFALGTAGFHGCTGIVIVSNRAVFMAHTWEVPSWTGDQSTFKADVLDYFNGEIPSGSAPALTTSLFNQPGDNTKIHIFHPRVFNSVYVDSQYKQKLALLRAVLLNALPQASIATYNYNRLNYNSALDLNAAGTSTYSDYQMSLTTERGGILFQYDPRGTDDGQQDWRLFMERIMFEGSDTRPYAEEMRFGVQDLPAR</sequence>
<dbReference type="Proteomes" id="UP000799439">
    <property type="component" value="Unassembled WGS sequence"/>
</dbReference>